<evidence type="ECO:0000256" key="3">
    <source>
        <dbReference type="ARBA" id="ARBA00022475"/>
    </source>
</evidence>
<keyword evidence="3" id="KW-1003">Cell membrane</keyword>
<dbReference type="InterPro" id="IPR050330">
    <property type="entry name" value="Bact_OuterMem_StrucFunc"/>
</dbReference>
<feature type="region of interest" description="Disordered" evidence="8">
    <location>
        <begin position="71"/>
        <end position="92"/>
    </location>
</feature>
<evidence type="ECO:0000256" key="4">
    <source>
        <dbReference type="ARBA" id="ARBA00022692"/>
    </source>
</evidence>
<dbReference type="Proteomes" id="UP000224003">
    <property type="component" value="Unassembled WGS sequence"/>
</dbReference>
<dbReference type="EMBL" id="NUVX01000096">
    <property type="protein sequence ID" value="PFJ27085.1"/>
    <property type="molecule type" value="Genomic_DNA"/>
</dbReference>
<evidence type="ECO:0000313" key="12">
    <source>
        <dbReference type="Proteomes" id="UP000224003"/>
    </source>
</evidence>
<accession>A0A9X6WHE0</accession>
<feature type="domain" description="OmpA-like" evidence="10">
    <location>
        <begin position="131"/>
        <end position="253"/>
    </location>
</feature>
<organism evidence="11 12">
    <name type="scientific">Bacillus thuringiensis</name>
    <dbReference type="NCBI Taxonomy" id="1428"/>
    <lineage>
        <taxon>Bacteria</taxon>
        <taxon>Bacillati</taxon>
        <taxon>Bacillota</taxon>
        <taxon>Bacilli</taxon>
        <taxon>Bacillales</taxon>
        <taxon>Bacillaceae</taxon>
        <taxon>Bacillus</taxon>
        <taxon>Bacillus cereus group</taxon>
    </lineage>
</organism>
<reference evidence="11 12" key="1">
    <citation type="submission" date="2017-09" db="EMBL/GenBank/DDBJ databases">
        <title>Large-scale bioinformatics analysis of Bacillus genomes uncovers conserved roles of natural products in bacterial physiology.</title>
        <authorList>
            <consortium name="Agbiome Team Llc"/>
            <person name="Bleich R.M."/>
            <person name="Grubbs K.J."/>
            <person name="Santa Maria K.C."/>
            <person name="Allen S.E."/>
            <person name="Farag S."/>
            <person name="Shank E.A."/>
            <person name="Bowers A."/>
        </authorList>
    </citation>
    <scope>NUCLEOTIDE SEQUENCE [LARGE SCALE GENOMIC DNA]</scope>
    <source>
        <strain evidence="11 12">AFS085496</strain>
    </source>
</reference>
<sequence length="262" mass="29976">MGKHKKHKKHEEHVDESWLVPYADVLTLLLALFIVLFAMSSVDSQKFKQLMLSFNEEFKGGTGREEFLSQEAAKQPENLKEKPAAKPDSTKELEKKLKAQEMNELRQLKKRMDQYIAKNHLSLSLKTTLTERGLMLTILDNALFDSGKAYVKKDSIQLAHEISKLLISKPPREIMVSGHTDNEPISNSEFSSNWDLSAQRAVNFTEVLLENTELQPEKFSAIGYSEYHPVASNDTKEGKSKNRRVEVLILPLTKQYYPNLNK</sequence>
<dbReference type="Pfam" id="PF00691">
    <property type="entry name" value="OmpA"/>
    <property type="match status" value="1"/>
</dbReference>
<evidence type="ECO:0000259" key="10">
    <source>
        <dbReference type="PROSITE" id="PS51123"/>
    </source>
</evidence>
<evidence type="ECO:0000256" key="9">
    <source>
        <dbReference type="SAM" id="Phobius"/>
    </source>
</evidence>
<feature type="compositionally biased region" description="Basic and acidic residues" evidence="8">
    <location>
        <begin position="77"/>
        <end position="92"/>
    </location>
</feature>
<evidence type="ECO:0000313" key="11">
    <source>
        <dbReference type="EMBL" id="PFJ27085.1"/>
    </source>
</evidence>
<gene>
    <name evidence="11" type="primary">motB</name>
    <name evidence="11" type="ORF">COJ15_34685</name>
</gene>
<dbReference type="InterPro" id="IPR025713">
    <property type="entry name" value="MotB-like_N_dom"/>
</dbReference>
<comment type="caution">
    <text evidence="11">The sequence shown here is derived from an EMBL/GenBank/DDBJ whole genome shotgun (WGS) entry which is preliminary data.</text>
</comment>
<proteinExistence type="inferred from homology"/>
<dbReference type="RefSeq" id="WP_098007081.1">
    <property type="nucleotide sequence ID" value="NZ_NUVX01000096.1"/>
</dbReference>
<protein>
    <submittedName>
        <fullName evidence="11">Flagellar motor protein MotB</fullName>
    </submittedName>
</protein>
<evidence type="ECO:0000256" key="2">
    <source>
        <dbReference type="ARBA" id="ARBA00008914"/>
    </source>
</evidence>
<dbReference type="PANTHER" id="PTHR30329:SF21">
    <property type="entry name" value="LIPOPROTEIN YIAD-RELATED"/>
    <property type="match status" value="1"/>
</dbReference>
<evidence type="ECO:0000256" key="8">
    <source>
        <dbReference type="SAM" id="MobiDB-lite"/>
    </source>
</evidence>
<dbReference type="GO" id="GO:0005886">
    <property type="term" value="C:plasma membrane"/>
    <property type="evidence" value="ECO:0007669"/>
    <property type="project" value="UniProtKB-SubCell"/>
</dbReference>
<dbReference type="InterPro" id="IPR006665">
    <property type="entry name" value="OmpA-like"/>
</dbReference>
<evidence type="ECO:0000256" key="6">
    <source>
        <dbReference type="ARBA" id="ARBA00023136"/>
    </source>
</evidence>
<dbReference type="AlphaFoldDB" id="A0A9X6WHE0"/>
<keyword evidence="11" id="KW-0282">Flagellum</keyword>
<comment type="similarity">
    <text evidence="2">Belongs to the MotB family.</text>
</comment>
<keyword evidence="4 9" id="KW-0812">Transmembrane</keyword>
<dbReference type="Gene3D" id="3.30.1330.60">
    <property type="entry name" value="OmpA-like domain"/>
    <property type="match status" value="1"/>
</dbReference>
<feature type="transmembrane region" description="Helical" evidence="9">
    <location>
        <begin position="20"/>
        <end position="42"/>
    </location>
</feature>
<comment type="subcellular location">
    <subcellularLocation>
        <location evidence="1">Cell membrane</location>
        <topology evidence="1">Single-pass membrane protein</topology>
    </subcellularLocation>
</comment>
<keyword evidence="11" id="KW-0966">Cell projection</keyword>
<dbReference type="SUPFAM" id="SSF103088">
    <property type="entry name" value="OmpA-like"/>
    <property type="match status" value="1"/>
</dbReference>
<dbReference type="CDD" id="cd07185">
    <property type="entry name" value="OmpA_C-like"/>
    <property type="match status" value="1"/>
</dbReference>
<keyword evidence="5 9" id="KW-1133">Transmembrane helix</keyword>
<name>A0A9X6WHE0_BACTU</name>
<keyword evidence="6 7" id="KW-0472">Membrane</keyword>
<dbReference type="NCBIfam" id="NF005831">
    <property type="entry name" value="PRK07734.1"/>
    <property type="match status" value="1"/>
</dbReference>
<dbReference type="Pfam" id="PF13677">
    <property type="entry name" value="MotB_plug"/>
    <property type="match status" value="1"/>
</dbReference>
<evidence type="ECO:0000256" key="7">
    <source>
        <dbReference type="PROSITE-ProRule" id="PRU00473"/>
    </source>
</evidence>
<dbReference type="PROSITE" id="PS51123">
    <property type="entry name" value="OMPA_2"/>
    <property type="match status" value="1"/>
</dbReference>
<dbReference type="PANTHER" id="PTHR30329">
    <property type="entry name" value="STATOR ELEMENT OF FLAGELLAR MOTOR COMPLEX"/>
    <property type="match status" value="1"/>
</dbReference>
<evidence type="ECO:0000256" key="1">
    <source>
        <dbReference type="ARBA" id="ARBA00004162"/>
    </source>
</evidence>
<dbReference type="InterPro" id="IPR036737">
    <property type="entry name" value="OmpA-like_sf"/>
</dbReference>
<keyword evidence="11" id="KW-0969">Cilium</keyword>
<evidence type="ECO:0000256" key="5">
    <source>
        <dbReference type="ARBA" id="ARBA00022989"/>
    </source>
</evidence>